<protein>
    <submittedName>
        <fullName evidence="1">NAD(P)/FAD-dependent oxidoreductase</fullName>
    </submittedName>
</protein>
<name>A0A3R9TMJ5_ACIBA</name>
<gene>
    <name evidence="1" type="ORF">EA686_20650</name>
</gene>
<evidence type="ECO:0000313" key="2">
    <source>
        <dbReference type="Proteomes" id="UP000280073"/>
    </source>
</evidence>
<dbReference type="EMBL" id="RFDI01001386">
    <property type="protein sequence ID" value="RSR44586.1"/>
    <property type="molecule type" value="Genomic_DNA"/>
</dbReference>
<proteinExistence type="predicted"/>
<feature type="non-terminal residue" evidence="1">
    <location>
        <position position="1"/>
    </location>
</feature>
<dbReference type="Proteomes" id="UP000280073">
    <property type="component" value="Unassembled WGS sequence"/>
</dbReference>
<dbReference type="AlphaFoldDB" id="A0A3R9TMJ5"/>
<reference evidence="1 2" key="1">
    <citation type="submission" date="2018-10" db="EMBL/GenBank/DDBJ databases">
        <title>GWAS and RNA-Seq identify cryptic mechanisms of antimicrobial resistance in Acinetobacter baumannii.</title>
        <authorList>
            <person name="Sahl J.W."/>
        </authorList>
    </citation>
    <scope>NUCLEOTIDE SEQUENCE [LARGE SCALE GENOMIC DNA]</scope>
    <source>
        <strain evidence="1 2">TG28175</strain>
    </source>
</reference>
<sequence>ADVIPKQGKQAPWQVTNNYLEDRKSLKNAKFDDGVLRFHKHSEVTTRKPKLVS</sequence>
<evidence type="ECO:0000313" key="1">
    <source>
        <dbReference type="EMBL" id="RSR44586.1"/>
    </source>
</evidence>
<organism evidence="1 2">
    <name type="scientific">Acinetobacter baumannii</name>
    <dbReference type="NCBI Taxonomy" id="470"/>
    <lineage>
        <taxon>Bacteria</taxon>
        <taxon>Pseudomonadati</taxon>
        <taxon>Pseudomonadota</taxon>
        <taxon>Gammaproteobacteria</taxon>
        <taxon>Moraxellales</taxon>
        <taxon>Moraxellaceae</taxon>
        <taxon>Acinetobacter</taxon>
        <taxon>Acinetobacter calcoaceticus/baumannii complex</taxon>
    </lineage>
</organism>
<comment type="caution">
    <text evidence="1">The sequence shown here is derived from an EMBL/GenBank/DDBJ whole genome shotgun (WGS) entry which is preliminary data.</text>
</comment>
<accession>A0A3R9TMJ5</accession>